<feature type="transmembrane region" description="Helical" evidence="1">
    <location>
        <begin position="127"/>
        <end position="146"/>
    </location>
</feature>
<feature type="transmembrane region" description="Helical" evidence="1">
    <location>
        <begin position="222"/>
        <end position="241"/>
    </location>
</feature>
<keyword evidence="1" id="KW-1133">Transmembrane helix</keyword>
<evidence type="ECO:0000313" key="2">
    <source>
        <dbReference type="EMBL" id="ANS76541.1"/>
    </source>
</evidence>
<feature type="transmembrane region" description="Helical" evidence="1">
    <location>
        <begin position="30"/>
        <end position="50"/>
    </location>
</feature>
<feature type="transmembrane region" description="Helical" evidence="1">
    <location>
        <begin position="194"/>
        <end position="215"/>
    </location>
</feature>
<dbReference type="AlphaFoldDB" id="A0A1B1N520"/>
<organism evidence="2 3">
    <name type="scientific">Paenibacillus yonginensis</name>
    <dbReference type="NCBI Taxonomy" id="1462996"/>
    <lineage>
        <taxon>Bacteria</taxon>
        <taxon>Bacillati</taxon>
        <taxon>Bacillota</taxon>
        <taxon>Bacilli</taxon>
        <taxon>Bacillales</taxon>
        <taxon>Paenibacillaceae</taxon>
        <taxon>Paenibacillus</taxon>
    </lineage>
</organism>
<evidence type="ECO:0000313" key="3">
    <source>
        <dbReference type="Proteomes" id="UP000092573"/>
    </source>
</evidence>
<feature type="transmembrane region" description="Helical" evidence="1">
    <location>
        <begin position="247"/>
        <end position="267"/>
    </location>
</feature>
<dbReference type="EMBL" id="CP014167">
    <property type="protein sequence ID" value="ANS76541.1"/>
    <property type="molecule type" value="Genomic_DNA"/>
</dbReference>
<feature type="transmembrane region" description="Helical" evidence="1">
    <location>
        <begin position="158"/>
        <end position="182"/>
    </location>
</feature>
<sequence>MPNFVPYLLLALLSIALLTFAVLNKREPGFIALFLCFSGMVFVAEFWVLVVGDGYLYLPAVLSKPYYDNILGSFPSNLFIIPALALLASAYSLTLQWLVCLALSLLGVEWVFEHLGIYRRLWWRREYTFAALLFFFGLARWWTGILRSGPKWVRFVSLWMISWSNAATVMFIMSVAGLRFYHYGFYAGIYRDDVFIASLVGFVKGLIFALFTFRFSKLGWRLLAPLLVYAVDMVLYGTGVLVIHTAFWFYTLIYLAIASLLMIWASYANNVFAGWRRQPGRF</sequence>
<dbReference type="OrthoDB" id="1680238at2"/>
<reference evidence="2 3" key="1">
    <citation type="submission" date="2016-01" db="EMBL/GenBank/DDBJ databases">
        <title>Complete Genome Sequence of Paenibacillus yonginensis DCY84, a novel Plant Growth-Promoting Bacteria with Elicitation of Induced Systemic Resistance.</title>
        <authorList>
            <person name="Kim Y.J."/>
            <person name="Yang D.C."/>
            <person name="Sukweenadhi J."/>
        </authorList>
    </citation>
    <scope>NUCLEOTIDE SEQUENCE [LARGE SCALE GENOMIC DNA]</scope>
    <source>
        <strain evidence="2 3">DCY84</strain>
    </source>
</reference>
<accession>A0A1B1N520</accession>
<keyword evidence="1" id="KW-0472">Membrane</keyword>
<keyword evidence="3" id="KW-1185">Reference proteome</keyword>
<gene>
    <name evidence="2" type="ORF">AWM70_19790</name>
</gene>
<dbReference type="KEGG" id="pyg:AWM70_19790"/>
<dbReference type="Proteomes" id="UP000092573">
    <property type="component" value="Chromosome"/>
</dbReference>
<protein>
    <submittedName>
        <fullName evidence="2">Uncharacterized protein</fullName>
    </submittedName>
</protein>
<dbReference type="RefSeq" id="WP_068699293.1">
    <property type="nucleotide sequence ID" value="NZ_CP014167.1"/>
</dbReference>
<proteinExistence type="predicted"/>
<name>A0A1B1N520_9BACL</name>
<feature type="transmembrane region" description="Helical" evidence="1">
    <location>
        <begin position="95"/>
        <end position="112"/>
    </location>
</feature>
<keyword evidence="1" id="KW-0812">Transmembrane</keyword>
<feature type="transmembrane region" description="Helical" evidence="1">
    <location>
        <begin position="6"/>
        <end position="23"/>
    </location>
</feature>
<evidence type="ECO:0000256" key="1">
    <source>
        <dbReference type="SAM" id="Phobius"/>
    </source>
</evidence>